<organism evidence="2 3">
    <name type="scientific">Candida albicans (strain SC5314 / ATCC MYA-2876)</name>
    <name type="common">Yeast</name>
    <dbReference type="NCBI Taxonomy" id="237561"/>
    <lineage>
        <taxon>Eukaryota</taxon>
        <taxon>Fungi</taxon>
        <taxon>Dikarya</taxon>
        <taxon>Ascomycota</taxon>
        <taxon>Saccharomycotina</taxon>
        <taxon>Pichiomycetes</taxon>
        <taxon>Debaryomycetaceae</taxon>
        <taxon>Candida/Lodderomyces clade</taxon>
        <taxon>Candida</taxon>
    </lineage>
</organism>
<keyword evidence="3" id="KW-1185">Reference proteome</keyword>
<gene>
    <name evidence="2" type="ordered locus">CAALFM_C300140WA</name>
    <name evidence="1" type="ordered locus">orf19.5462</name>
</gene>
<evidence type="ECO:0000313" key="2">
    <source>
        <dbReference type="EMBL" id="AOW28064.1"/>
    </source>
</evidence>
<name>Q5A7K4_CANAL</name>
<dbReference type="InParanoid" id="Q5A7K4"/>
<reference evidence="2 3" key="3">
    <citation type="journal article" date="2013" name="Genome Biol.">
        <title>Assembly of a phased diploid Candida albicans genome facilitates allele-specific measurements and provides a simple model for repeat and indel structure.</title>
        <authorList>
            <person name="Muzzey D."/>
            <person name="Schwartz K."/>
            <person name="Weissman J.S."/>
            <person name="Sherlock G."/>
        </authorList>
    </citation>
    <scope>NUCLEOTIDE SEQUENCE [LARGE SCALE GENOMIC DNA]</scope>
    <source>
        <strain evidence="3">SC5314 / ATCC MYA-2876</strain>
    </source>
</reference>
<accession>Q5A7K4</accession>
<evidence type="ECO:0000313" key="3">
    <source>
        <dbReference type="Proteomes" id="UP000000559"/>
    </source>
</evidence>
<proteinExistence type="predicted"/>
<evidence type="ECO:0000313" key="1">
    <source>
        <dbReference type="CGD" id="CAL0000179198"/>
    </source>
</evidence>
<dbReference type="RefSeq" id="XP_717833.1">
    <property type="nucleotide sequence ID" value="XM_712740.1"/>
</dbReference>
<reference evidence="2 3" key="2">
    <citation type="journal article" date="2007" name="Genome Biol.">
        <title>Assembly of the Candida albicans genome into sixteen supercontigs aligned on the eight chromosomes.</title>
        <authorList>
            <person name="van het Hoog M."/>
            <person name="Rast T.J."/>
            <person name="Martchenko M."/>
            <person name="Grindle S."/>
            <person name="Dignard D."/>
            <person name="Hogues H."/>
            <person name="Cuomo C."/>
            <person name="Berriman M."/>
            <person name="Scherer S."/>
            <person name="Magee B.B."/>
            <person name="Whiteway M."/>
            <person name="Chibana H."/>
            <person name="Nantel A."/>
            <person name="Magee P.T."/>
        </authorList>
    </citation>
    <scope>GENOME REANNOTATION</scope>
    <source>
        <strain evidence="3">SC5314 / ATCC MYA-2876</strain>
    </source>
</reference>
<dbReference type="AlphaFoldDB" id="Q5A7K4"/>
<dbReference type="KEGG" id="cal:CAALFM_C300140WA"/>
<protein>
    <submittedName>
        <fullName evidence="2">Uncharacterized protein</fullName>
    </submittedName>
</protein>
<dbReference type="CGD" id="CAL0000179198">
    <property type="gene designation" value="orf19.5462"/>
</dbReference>
<dbReference type="EMBL" id="CP017625">
    <property type="protein sequence ID" value="AOW28064.1"/>
    <property type="molecule type" value="Genomic_DNA"/>
</dbReference>
<reference evidence="2 3" key="1">
    <citation type="journal article" date="2004" name="Proc. Natl. Acad. Sci. U.S.A.">
        <title>The diploid genome sequence of Candida albicans.</title>
        <authorList>
            <person name="Jones T."/>
            <person name="Federspiel N.A."/>
            <person name="Chibana H."/>
            <person name="Dungan J."/>
            <person name="Kalman S."/>
            <person name="Magee B.B."/>
            <person name="Newport G."/>
            <person name="Thorstenson Y.R."/>
            <person name="Agabian N."/>
            <person name="Magee P.T."/>
            <person name="Davis R.W."/>
            <person name="Scherer S."/>
        </authorList>
    </citation>
    <scope>NUCLEOTIDE SEQUENCE [LARGE SCALE GENOMIC DNA]</scope>
    <source>
        <strain evidence="3">SC5314 / ATCC MYA-2876</strain>
    </source>
</reference>
<dbReference type="VEuPathDB" id="FungiDB:C3_00140W_A"/>
<sequence>MFFRVPSTIRVAHHHRVTKSGWWHKPLRRIKRRVAIKYRHSWRKHHRKSSLSSSSHHGRRSWRHRELVRIYRRGHRSNYWPRRKQLIVSNINGRFPCRRGSERLFVLLVLSSGRDKHIKPTLKLLNFGGSSIFGWHFVHPKKVCCRYSIVLLDIPIRIWSGRLLGRRYGGVFRRWRKHCSFRVQLVRLRLFLGVVLLFL</sequence>
<dbReference type="HOGENOM" id="CLU_1372015_0_0_1"/>
<dbReference type="GeneID" id="3640596"/>
<dbReference type="Proteomes" id="UP000000559">
    <property type="component" value="Chromosome 3"/>
</dbReference>